<dbReference type="InterPro" id="IPR000485">
    <property type="entry name" value="AsnC-type_HTH_dom"/>
</dbReference>
<dbReference type="Pfam" id="PF13412">
    <property type="entry name" value="HTH_24"/>
    <property type="match status" value="1"/>
</dbReference>
<name>A0A2U9IC27_9CREN</name>
<dbReference type="Gene3D" id="1.10.10.10">
    <property type="entry name" value="Winged helix-like DNA-binding domain superfamily/Winged helix DNA-binding domain"/>
    <property type="match status" value="1"/>
</dbReference>
<dbReference type="PRINTS" id="PR00033">
    <property type="entry name" value="HTHASNC"/>
</dbReference>
<reference evidence="2 3" key="1">
    <citation type="submission" date="2018-05" db="EMBL/GenBank/DDBJ databases">
        <title>Complete Genome Sequences of Extremely Thermoacidophilic, Metal-Mobilizing Type-Strain Members of the Archaeal Family Sulfolobaceae: Acidianus brierleyi DSM-1651T, Acidianus sulfidivorans DSM-18786T, Metallosphaera hakonensis DSM-7519T, and Metallosphaera prunae DSM-10039T.</title>
        <authorList>
            <person name="Counts J.A."/>
            <person name="Kelly R.M."/>
        </authorList>
    </citation>
    <scope>NUCLEOTIDE SEQUENCE [LARGE SCALE GENOMIC DNA]</scope>
    <source>
        <strain evidence="2 3">DSM 1651</strain>
    </source>
</reference>
<evidence type="ECO:0000313" key="2">
    <source>
        <dbReference type="EMBL" id="AWR93563.1"/>
    </source>
</evidence>
<dbReference type="InterPro" id="IPR011017">
    <property type="entry name" value="TRASH_dom"/>
</dbReference>
<dbReference type="SMART" id="SM00746">
    <property type="entry name" value="TRASH"/>
    <property type="match status" value="1"/>
</dbReference>
<dbReference type="KEGG" id="abri:DFR85_01995"/>
<dbReference type="InterPro" id="IPR013603">
    <property type="entry name" value="TRASH_TR_C_prok"/>
</dbReference>
<proteinExistence type="predicted"/>
<dbReference type="Proteomes" id="UP000248044">
    <property type="component" value="Chromosome"/>
</dbReference>
<dbReference type="PROSITE" id="PS50956">
    <property type="entry name" value="HTH_ASNC_2"/>
    <property type="match status" value="1"/>
</dbReference>
<dbReference type="SUPFAM" id="SSF46785">
    <property type="entry name" value="Winged helix' DNA-binding domain"/>
    <property type="match status" value="1"/>
</dbReference>
<dbReference type="Pfam" id="PF08394">
    <property type="entry name" value="Arc_trans_TRASH"/>
    <property type="match status" value="1"/>
</dbReference>
<organism evidence="2 3">
    <name type="scientific">Acidianus brierleyi</name>
    <dbReference type="NCBI Taxonomy" id="41673"/>
    <lineage>
        <taxon>Archaea</taxon>
        <taxon>Thermoproteota</taxon>
        <taxon>Thermoprotei</taxon>
        <taxon>Sulfolobales</taxon>
        <taxon>Sulfolobaceae</taxon>
        <taxon>Acidianus</taxon>
    </lineage>
</organism>
<accession>A0A2U9IC27</accession>
<dbReference type="AlphaFoldDB" id="A0A2U9IC27"/>
<protein>
    <submittedName>
        <fullName evidence="2">AsnC family transcriptional regulator</fullName>
    </submittedName>
</protein>
<evidence type="ECO:0000313" key="3">
    <source>
        <dbReference type="Proteomes" id="UP000248044"/>
    </source>
</evidence>
<keyword evidence="3" id="KW-1185">Reference proteome</keyword>
<dbReference type="EMBL" id="CP029289">
    <property type="protein sequence ID" value="AWR93563.1"/>
    <property type="molecule type" value="Genomic_DNA"/>
</dbReference>
<dbReference type="OrthoDB" id="33200at2157"/>
<feature type="domain" description="HTH asnC-type" evidence="1">
    <location>
        <begin position="10"/>
        <end position="55"/>
    </location>
</feature>
<dbReference type="InterPro" id="IPR036388">
    <property type="entry name" value="WH-like_DNA-bd_sf"/>
</dbReference>
<dbReference type="InterPro" id="IPR036390">
    <property type="entry name" value="WH_DNA-bd_sf"/>
</dbReference>
<dbReference type="GO" id="GO:0043565">
    <property type="term" value="F:sequence-specific DNA binding"/>
    <property type="evidence" value="ECO:0007669"/>
    <property type="project" value="InterPro"/>
</dbReference>
<sequence>MSEETNEIKLSDIEFRVLQILKEDARMPAAKIAKQLGLSRVTVSRIINSLRKKGVKFTIEAKDKELVAFVVTDSCKSTECYKTISGDFISLIRSNTLNEIENELEKIKPKNVILARSLGKRFVRTSLYCDYCGGKIESEPIIYKRGKKIYYACCNACLNGLKKKLTKLKD</sequence>
<gene>
    <name evidence="2" type="ORF">DFR85_01995</name>
</gene>
<evidence type="ECO:0000259" key="1">
    <source>
        <dbReference type="PROSITE" id="PS50956"/>
    </source>
</evidence>
<dbReference type="GeneID" id="36830889"/>
<dbReference type="RefSeq" id="WP_110269447.1">
    <property type="nucleotide sequence ID" value="NZ_CP029289.2"/>
</dbReference>